<evidence type="ECO:0008006" key="5">
    <source>
        <dbReference type="Google" id="ProtNLM"/>
    </source>
</evidence>
<protein>
    <recommendedName>
        <fullName evidence="5">HNH endonuclease</fullName>
    </recommendedName>
</protein>
<dbReference type="PANTHER" id="PTHR24094">
    <property type="entry name" value="SECRETED PROTEIN"/>
    <property type="match status" value="1"/>
</dbReference>
<comment type="caution">
    <text evidence="3">The sequence shown here is derived from an EMBL/GenBank/DDBJ whole genome shotgun (WGS) entry which is preliminary data.</text>
</comment>
<accession>A0A7X8YET3</accession>
<dbReference type="PROSITE" id="PS51318">
    <property type="entry name" value="TAT"/>
    <property type="match status" value="1"/>
</dbReference>
<evidence type="ECO:0000313" key="4">
    <source>
        <dbReference type="Proteomes" id="UP000523139"/>
    </source>
</evidence>
<feature type="signal peptide" evidence="2">
    <location>
        <begin position="1"/>
        <end position="29"/>
    </location>
</feature>
<name>A0A7X8YET3_9MICC</name>
<dbReference type="RefSeq" id="WP_168888416.1">
    <property type="nucleotide sequence ID" value="NZ_JABAHY010000018.1"/>
</dbReference>
<evidence type="ECO:0000313" key="3">
    <source>
        <dbReference type="EMBL" id="NLS10929.1"/>
    </source>
</evidence>
<keyword evidence="2" id="KW-0732">Signal</keyword>
<dbReference type="EMBL" id="JABAHY010000018">
    <property type="protein sequence ID" value="NLS10929.1"/>
    <property type="molecule type" value="Genomic_DNA"/>
</dbReference>
<sequence>MARGRRRALSAALAAALLLGGFTAPGAQAYSSPDQVPNPFQEYTAQDYADALWNLETTTYIRSLDRETEGDCEVYTYTVEHPLETESTRTYVHISDEDGWWCSGSDGDDLREEFDEKDEEDSSFYHGRPYENVNQRVPYYGTWADVNGNGVNSRTEIHARDLGNSSFTVSGTYYDHYSGQRVNIGDTETHGEHMIPVGHTWPEMQHRPREDRVAYYNDPMNLTTTIGWINREKGGHTPTEWMPSNEEAHCAYGMTWIHIANKHEVSLFSRDIDYLRDLLMDCLDEAIGSGGSLDGQRSSDLDWQDLPPAGADEISEESGGGPREHYSPQDYADAIWNLENHVRIRSVEREEEGDCDVQTFSVTPPRGGITTTYARVISPDNDYCSGDDGDELREELDEQAEEDYFHHGSPLAGKRRDFFGYWQMGEELNTRHEVLARDLREVEWNSTESGVRGGSFHDPYTGDSEPYSGAGTVIDHILPVEHAWIEFEHRSEEDREAFYNDPTNLLATTEESAEDKGADAPRNWMPEHTDFHCRYAMAWTHTAVKHEISLFISDIRQLRQTLYTCLSEESEGADTLSDTRRSELDWASLPPG</sequence>
<reference evidence="3 4" key="1">
    <citation type="submission" date="2020-04" db="EMBL/GenBank/DDBJ databases">
        <title>Nesterenkonia sp. nov., isolated from marine sediment.</title>
        <authorList>
            <person name="Zhang G."/>
        </authorList>
    </citation>
    <scope>NUCLEOTIDE SEQUENCE [LARGE SCALE GENOMIC DNA]</scope>
    <source>
        <strain evidence="3 4">MY13</strain>
    </source>
</reference>
<organism evidence="3 4">
    <name type="scientific">Nesterenkonia sedimenti</name>
    <dbReference type="NCBI Taxonomy" id="1463632"/>
    <lineage>
        <taxon>Bacteria</taxon>
        <taxon>Bacillati</taxon>
        <taxon>Actinomycetota</taxon>
        <taxon>Actinomycetes</taxon>
        <taxon>Micrococcales</taxon>
        <taxon>Micrococcaceae</taxon>
        <taxon>Nesterenkonia</taxon>
    </lineage>
</organism>
<dbReference type="InterPro" id="IPR006311">
    <property type="entry name" value="TAT_signal"/>
</dbReference>
<proteinExistence type="predicted"/>
<dbReference type="Proteomes" id="UP000523139">
    <property type="component" value="Unassembled WGS sequence"/>
</dbReference>
<dbReference type="AlphaFoldDB" id="A0A7X8YET3"/>
<feature type="region of interest" description="Disordered" evidence="1">
    <location>
        <begin position="291"/>
        <end position="328"/>
    </location>
</feature>
<gene>
    <name evidence="3" type="ORF">HGQ17_13185</name>
</gene>
<evidence type="ECO:0000256" key="1">
    <source>
        <dbReference type="SAM" id="MobiDB-lite"/>
    </source>
</evidence>
<keyword evidence="4" id="KW-1185">Reference proteome</keyword>
<feature type="chain" id="PRO_5030947716" description="HNH endonuclease" evidence="2">
    <location>
        <begin position="30"/>
        <end position="592"/>
    </location>
</feature>
<dbReference type="PANTHER" id="PTHR24094:SF15">
    <property type="entry name" value="AMP-DEPENDENT SYNTHETASE_LIGASE DOMAIN-CONTAINING PROTEIN-RELATED"/>
    <property type="match status" value="1"/>
</dbReference>
<evidence type="ECO:0000256" key="2">
    <source>
        <dbReference type="SAM" id="SignalP"/>
    </source>
</evidence>